<protein>
    <submittedName>
        <fullName evidence="1">Uncharacterized protein</fullName>
    </submittedName>
</protein>
<dbReference type="AlphaFoldDB" id="A0A0R1UXW3"/>
<gene>
    <name evidence="1" type="ORF">FD28_GL000129</name>
</gene>
<dbReference type="EMBL" id="AZFS01000007">
    <property type="protein sequence ID" value="KRL98113.1"/>
    <property type="molecule type" value="Genomic_DNA"/>
</dbReference>
<dbReference type="Proteomes" id="UP000051580">
    <property type="component" value="Unassembled WGS sequence"/>
</dbReference>
<organism evidence="1 2">
    <name type="scientific">Levilactobacillus hammesii DSM 16381</name>
    <dbReference type="NCBI Taxonomy" id="1423753"/>
    <lineage>
        <taxon>Bacteria</taxon>
        <taxon>Bacillati</taxon>
        <taxon>Bacillota</taxon>
        <taxon>Bacilli</taxon>
        <taxon>Lactobacillales</taxon>
        <taxon>Lactobacillaceae</taxon>
        <taxon>Levilactobacillus</taxon>
    </lineage>
</organism>
<dbReference type="PATRIC" id="fig|1423753.3.peg.134"/>
<name>A0A0R1UXW3_9LACO</name>
<evidence type="ECO:0000313" key="1">
    <source>
        <dbReference type="EMBL" id="KRL98113.1"/>
    </source>
</evidence>
<sequence length="167" mass="19897">MIALFFLIPSQAEAKTWHYAVTPTNSFSHKTFARAFMYGNYEYMKLYKSATTAKHQKTATGRVVSNQKVFYARKTADKKVYEVIYQKKYYYMNTHDTHLYRYNTWRSGHKLVSTVKPNHPSQVMLKAKTHVYPSQYWLYNYGGRDTPLYDWYRLANSGHWIIDHAQH</sequence>
<accession>A0A0R1UXW3</accession>
<comment type="caution">
    <text evidence="1">The sequence shown here is derived from an EMBL/GenBank/DDBJ whole genome shotgun (WGS) entry which is preliminary data.</text>
</comment>
<evidence type="ECO:0000313" key="2">
    <source>
        <dbReference type="Proteomes" id="UP000051580"/>
    </source>
</evidence>
<proteinExistence type="predicted"/>
<reference evidence="1 2" key="1">
    <citation type="journal article" date="2015" name="Genome Announc.">
        <title>Expanding the biotechnology potential of lactobacilli through comparative genomics of 213 strains and associated genera.</title>
        <authorList>
            <person name="Sun Z."/>
            <person name="Harris H.M."/>
            <person name="McCann A."/>
            <person name="Guo C."/>
            <person name="Argimon S."/>
            <person name="Zhang W."/>
            <person name="Yang X."/>
            <person name="Jeffery I.B."/>
            <person name="Cooney J.C."/>
            <person name="Kagawa T.F."/>
            <person name="Liu W."/>
            <person name="Song Y."/>
            <person name="Salvetti E."/>
            <person name="Wrobel A."/>
            <person name="Rasinkangas P."/>
            <person name="Parkhill J."/>
            <person name="Rea M.C."/>
            <person name="O'Sullivan O."/>
            <person name="Ritari J."/>
            <person name="Douillard F.P."/>
            <person name="Paul Ross R."/>
            <person name="Yang R."/>
            <person name="Briner A.E."/>
            <person name="Felis G.E."/>
            <person name="de Vos W.M."/>
            <person name="Barrangou R."/>
            <person name="Klaenhammer T.R."/>
            <person name="Caufield P.W."/>
            <person name="Cui Y."/>
            <person name="Zhang H."/>
            <person name="O'Toole P.W."/>
        </authorList>
    </citation>
    <scope>NUCLEOTIDE SEQUENCE [LARGE SCALE GENOMIC DNA]</scope>
    <source>
        <strain evidence="1 2">DSM 16381</strain>
    </source>
</reference>
<keyword evidence="2" id="KW-1185">Reference proteome</keyword>